<protein>
    <submittedName>
        <fullName evidence="3">Transposase</fullName>
    </submittedName>
</protein>
<feature type="transmembrane region" description="Helical" evidence="1">
    <location>
        <begin position="24"/>
        <end position="45"/>
    </location>
</feature>
<keyword evidence="1" id="KW-1133">Transmembrane helix</keyword>
<evidence type="ECO:0000256" key="1">
    <source>
        <dbReference type="SAM" id="Phobius"/>
    </source>
</evidence>
<dbReference type="Proteomes" id="UP000036681">
    <property type="component" value="Unplaced"/>
</dbReference>
<evidence type="ECO:0000313" key="3">
    <source>
        <dbReference type="WBParaSite" id="ALUE_0000579501-mRNA-1"/>
    </source>
</evidence>
<dbReference type="AlphaFoldDB" id="A0A0M3HT67"/>
<dbReference type="WBParaSite" id="ALUE_0000579501-mRNA-1">
    <property type="protein sequence ID" value="ALUE_0000579501-mRNA-1"/>
    <property type="gene ID" value="ALUE_0000579501"/>
</dbReference>
<keyword evidence="2" id="KW-1185">Reference proteome</keyword>
<name>A0A0M3HT67_ASCLU</name>
<keyword evidence="1" id="KW-0472">Membrane</keyword>
<reference evidence="3" key="1">
    <citation type="submission" date="2016-05" db="UniProtKB">
        <authorList>
            <consortium name="WormBaseParasite"/>
        </authorList>
    </citation>
    <scope>IDENTIFICATION</scope>
</reference>
<keyword evidence="1" id="KW-0812">Transmembrane</keyword>
<evidence type="ECO:0000313" key="2">
    <source>
        <dbReference type="Proteomes" id="UP000036681"/>
    </source>
</evidence>
<sequence length="51" mass="5689">MRSACQDLRYVVFGDDQNTSRADLATVVNLCLPVWFISTLIAYSLPPCVKP</sequence>
<accession>A0A0M3HT67</accession>
<organism evidence="2 3">
    <name type="scientific">Ascaris lumbricoides</name>
    <name type="common">Giant roundworm</name>
    <dbReference type="NCBI Taxonomy" id="6252"/>
    <lineage>
        <taxon>Eukaryota</taxon>
        <taxon>Metazoa</taxon>
        <taxon>Ecdysozoa</taxon>
        <taxon>Nematoda</taxon>
        <taxon>Chromadorea</taxon>
        <taxon>Rhabditida</taxon>
        <taxon>Spirurina</taxon>
        <taxon>Ascaridomorpha</taxon>
        <taxon>Ascaridoidea</taxon>
        <taxon>Ascarididae</taxon>
        <taxon>Ascaris</taxon>
    </lineage>
</organism>
<proteinExistence type="predicted"/>